<sequence length="356" mass="39377">MTVATRREVEQTGRLLTGWLARRLGADDVVVSDLKLPDAGFSNETAFCEVDWTGPAGPEHRSYVLRIQPTAHQLFVEPNALFQARVMRALGTATDIPVPPVPFVEPDPELFGAPFYVMERVPGRIPPDVPSWHRRGWTTELPIAERGRLYDNGLAALARLHAVDWQAGFEFLGPDGGRDPLVAYLDRLTDWYTWARADVVHDADVVAAALEYVRRARPAPGGEGIVWGDARPGNIIFADDLSVAALIDWETTTVGPPGIDLGWWLVFEDYLSEAQGRPRLEGVPGREATIARYEELAGRTVPGIAYYEVLAALVLSLITSRLTRLLIEGGLAEDVATEYTTRVTGMLRRRLDRADN</sequence>
<dbReference type="InterPro" id="IPR011009">
    <property type="entry name" value="Kinase-like_dom_sf"/>
</dbReference>
<dbReference type="RefSeq" id="WP_210032366.1">
    <property type="nucleotide sequence ID" value="NZ_JAGINU010000001.1"/>
</dbReference>
<keyword evidence="3" id="KW-1185">Reference proteome</keyword>
<evidence type="ECO:0000259" key="1">
    <source>
        <dbReference type="Pfam" id="PF01636"/>
    </source>
</evidence>
<gene>
    <name evidence="2" type="ORF">JOF36_005501</name>
</gene>
<accession>A0ABS4W0W1</accession>
<dbReference type="Gene3D" id="3.90.1200.10">
    <property type="match status" value="1"/>
</dbReference>
<dbReference type="InterPro" id="IPR002575">
    <property type="entry name" value="Aminoglycoside_PTrfase"/>
</dbReference>
<feature type="domain" description="Aminoglycoside phosphotransferase" evidence="1">
    <location>
        <begin position="36"/>
        <end position="281"/>
    </location>
</feature>
<dbReference type="InterPro" id="IPR041726">
    <property type="entry name" value="ACAD10_11_N"/>
</dbReference>
<keyword evidence="2" id="KW-0418">Kinase</keyword>
<dbReference type="PANTHER" id="PTHR21310">
    <property type="entry name" value="AMINOGLYCOSIDE PHOSPHOTRANSFERASE-RELATED-RELATED"/>
    <property type="match status" value="1"/>
</dbReference>
<dbReference type="CDD" id="cd05154">
    <property type="entry name" value="ACAD10_11_N-like"/>
    <property type="match status" value="1"/>
</dbReference>
<proteinExistence type="predicted"/>
<dbReference type="Gene3D" id="3.30.200.20">
    <property type="entry name" value="Phosphorylase Kinase, domain 1"/>
    <property type="match status" value="1"/>
</dbReference>
<dbReference type="SUPFAM" id="SSF56112">
    <property type="entry name" value="Protein kinase-like (PK-like)"/>
    <property type="match status" value="1"/>
</dbReference>
<name>A0ABS4W0W1_9PSEU</name>
<dbReference type="InterPro" id="IPR051678">
    <property type="entry name" value="AGP_Transferase"/>
</dbReference>
<keyword evidence="2" id="KW-0808">Transferase</keyword>
<dbReference type="Pfam" id="PF01636">
    <property type="entry name" value="APH"/>
    <property type="match status" value="1"/>
</dbReference>
<dbReference type="Proteomes" id="UP001519295">
    <property type="component" value="Unassembled WGS sequence"/>
</dbReference>
<evidence type="ECO:0000313" key="3">
    <source>
        <dbReference type="Proteomes" id="UP001519295"/>
    </source>
</evidence>
<organism evidence="2 3">
    <name type="scientific">Pseudonocardia parietis</name>
    <dbReference type="NCBI Taxonomy" id="570936"/>
    <lineage>
        <taxon>Bacteria</taxon>
        <taxon>Bacillati</taxon>
        <taxon>Actinomycetota</taxon>
        <taxon>Actinomycetes</taxon>
        <taxon>Pseudonocardiales</taxon>
        <taxon>Pseudonocardiaceae</taxon>
        <taxon>Pseudonocardia</taxon>
    </lineage>
</organism>
<dbReference type="EMBL" id="JAGINU010000001">
    <property type="protein sequence ID" value="MBP2369805.1"/>
    <property type="molecule type" value="Genomic_DNA"/>
</dbReference>
<comment type="caution">
    <text evidence="2">The sequence shown here is derived from an EMBL/GenBank/DDBJ whole genome shotgun (WGS) entry which is preliminary data.</text>
</comment>
<dbReference type="GO" id="GO:0016301">
    <property type="term" value="F:kinase activity"/>
    <property type="evidence" value="ECO:0007669"/>
    <property type="project" value="UniProtKB-KW"/>
</dbReference>
<reference evidence="2 3" key="1">
    <citation type="submission" date="2021-03" db="EMBL/GenBank/DDBJ databases">
        <title>Sequencing the genomes of 1000 actinobacteria strains.</title>
        <authorList>
            <person name="Klenk H.-P."/>
        </authorList>
    </citation>
    <scope>NUCLEOTIDE SEQUENCE [LARGE SCALE GENOMIC DNA]</scope>
    <source>
        <strain evidence="2 3">DSM 45256</strain>
    </source>
</reference>
<evidence type="ECO:0000313" key="2">
    <source>
        <dbReference type="EMBL" id="MBP2369805.1"/>
    </source>
</evidence>
<protein>
    <submittedName>
        <fullName evidence="2">Aminoglycoside phosphotransferase (APT) family kinase protein</fullName>
    </submittedName>
</protein>